<dbReference type="Gene3D" id="2.40.330.10">
    <property type="entry name" value="DNA-binding pseudobarrel domain"/>
    <property type="match status" value="1"/>
</dbReference>
<gene>
    <name evidence="8" type="ORF">HPP92_014951</name>
</gene>
<dbReference type="CDD" id="cd10017">
    <property type="entry name" value="B3_DNA"/>
    <property type="match status" value="1"/>
</dbReference>
<protein>
    <recommendedName>
        <fullName evidence="7">TF-B3 domain-containing protein</fullName>
    </recommendedName>
</protein>
<feature type="compositionally biased region" description="Basic residues" evidence="6">
    <location>
        <begin position="169"/>
        <end position="181"/>
    </location>
</feature>
<dbReference type="EMBL" id="JADCNM010000007">
    <property type="protein sequence ID" value="KAG0475265.1"/>
    <property type="molecule type" value="Genomic_DNA"/>
</dbReference>
<dbReference type="Proteomes" id="UP000639772">
    <property type="component" value="Chromosome 7"/>
</dbReference>
<dbReference type="PANTHER" id="PTHR31391">
    <property type="entry name" value="B3 DOMAIN-CONTAINING PROTEIN OS11G0197600-RELATED"/>
    <property type="match status" value="1"/>
</dbReference>
<dbReference type="InterPro" id="IPR003340">
    <property type="entry name" value="B3_DNA-bd"/>
</dbReference>
<comment type="caution">
    <text evidence="8">The sequence shown here is derived from an EMBL/GenBank/DDBJ whole genome shotgun (WGS) entry which is preliminary data.</text>
</comment>
<dbReference type="SMART" id="SM01019">
    <property type="entry name" value="B3"/>
    <property type="match status" value="1"/>
</dbReference>
<evidence type="ECO:0000256" key="1">
    <source>
        <dbReference type="ARBA" id="ARBA00004123"/>
    </source>
</evidence>
<dbReference type="Pfam" id="PF02362">
    <property type="entry name" value="B3"/>
    <property type="match status" value="1"/>
</dbReference>
<evidence type="ECO:0000259" key="7">
    <source>
        <dbReference type="PROSITE" id="PS50863"/>
    </source>
</evidence>
<evidence type="ECO:0000256" key="2">
    <source>
        <dbReference type="ARBA" id="ARBA00023015"/>
    </source>
</evidence>
<accession>A0A835QL01</accession>
<dbReference type="SUPFAM" id="SSF101936">
    <property type="entry name" value="DNA-binding pseudobarrel domain"/>
    <property type="match status" value="1"/>
</dbReference>
<keyword evidence="5" id="KW-0539">Nucleus</keyword>
<evidence type="ECO:0000256" key="5">
    <source>
        <dbReference type="ARBA" id="ARBA00023242"/>
    </source>
</evidence>
<evidence type="ECO:0000256" key="4">
    <source>
        <dbReference type="ARBA" id="ARBA00023163"/>
    </source>
</evidence>
<dbReference type="PANTHER" id="PTHR31391:SF3">
    <property type="entry name" value="B3 DOMAIN-CONTAINING PROTEIN OS05G0481400"/>
    <property type="match status" value="1"/>
</dbReference>
<dbReference type="OrthoDB" id="1909330at2759"/>
<name>A0A835QL01_VANPL</name>
<feature type="region of interest" description="Disordered" evidence="6">
    <location>
        <begin position="1"/>
        <end position="25"/>
    </location>
</feature>
<dbReference type="InterPro" id="IPR044837">
    <property type="entry name" value="REM16-like"/>
</dbReference>
<organism evidence="8 9">
    <name type="scientific">Vanilla planifolia</name>
    <name type="common">Vanilla</name>
    <dbReference type="NCBI Taxonomy" id="51239"/>
    <lineage>
        <taxon>Eukaryota</taxon>
        <taxon>Viridiplantae</taxon>
        <taxon>Streptophyta</taxon>
        <taxon>Embryophyta</taxon>
        <taxon>Tracheophyta</taxon>
        <taxon>Spermatophyta</taxon>
        <taxon>Magnoliopsida</taxon>
        <taxon>Liliopsida</taxon>
        <taxon>Asparagales</taxon>
        <taxon>Orchidaceae</taxon>
        <taxon>Vanilloideae</taxon>
        <taxon>Vanilleae</taxon>
        <taxon>Vanilla</taxon>
    </lineage>
</organism>
<keyword evidence="3" id="KW-0238">DNA-binding</keyword>
<keyword evidence="4" id="KW-0804">Transcription</keyword>
<dbReference type="GO" id="GO:0005634">
    <property type="term" value="C:nucleus"/>
    <property type="evidence" value="ECO:0007669"/>
    <property type="project" value="UniProtKB-SubCell"/>
</dbReference>
<evidence type="ECO:0000313" key="9">
    <source>
        <dbReference type="Proteomes" id="UP000639772"/>
    </source>
</evidence>
<keyword evidence="2" id="KW-0805">Transcription regulation</keyword>
<evidence type="ECO:0000256" key="3">
    <source>
        <dbReference type="ARBA" id="ARBA00023125"/>
    </source>
</evidence>
<feature type="region of interest" description="Disordered" evidence="6">
    <location>
        <begin position="149"/>
        <end position="181"/>
    </location>
</feature>
<reference evidence="8 9" key="1">
    <citation type="journal article" date="2020" name="Nat. Food">
        <title>A phased Vanilla planifolia genome enables genetic improvement of flavour and production.</title>
        <authorList>
            <person name="Hasing T."/>
            <person name="Tang H."/>
            <person name="Brym M."/>
            <person name="Khazi F."/>
            <person name="Huang T."/>
            <person name="Chambers A.H."/>
        </authorList>
    </citation>
    <scope>NUCLEOTIDE SEQUENCE [LARGE SCALE GENOMIC DNA]</scope>
    <source>
        <tissue evidence="8">Leaf</tissue>
    </source>
</reference>
<sequence>MVTAGYGDIGEAGMDEGQNTETLEGSDQVVDISGIRSYSRRSCFWLGLPAKFCKDHLPPKETTMVLEDENGDEHEAIYIARRTGLSGGWRSFAVDHELEDGDALIFKLIEPSRFKVYIVKAIGSSAETKDSKSSIGDVCASLESSQIDGLTCKSRPSRENESADPAGNSRRRKQSRPRPSN</sequence>
<dbReference type="InterPro" id="IPR015300">
    <property type="entry name" value="DNA-bd_pseudobarrel_sf"/>
</dbReference>
<feature type="domain" description="TF-B3" evidence="7">
    <location>
        <begin position="46"/>
        <end position="122"/>
    </location>
</feature>
<dbReference type="GO" id="GO:0003677">
    <property type="term" value="F:DNA binding"/>
    <property type="evidence" value="ECO:0007669"/>
    <property type="project" value="UniProtKB-KW"/>
</dbReference>
<proteinExistence type="predicted"/>
<evidence type="ECO:0000313" key="8">
    <source>
        <dbReference type="EMBL" id="KAG0475265.1"/>
    </source>
</evidence>
<evidence type="ECO:0000256" key="6">
    <source>
        <dbReference type="SAM" id="MobiDB-lite"/>
    </source>
</evidence>
<comment type="subcellular location">
    <subcellularLocation>
        <location evidence="1">Nucleus</location>
    </subcellularLocation>
</comment>
<dbReference type="PROSITE" id="PS50863">
    <property type="entry name" value="B3"/>
    <property type="match status" value="1"/>
</dbReference>
<dbReference type="AlphaFoldDB" id="A0A835QL01"/>